<comment type="caution">
    <text evidence="2">The sequence shown here is derived from an EMBL/GenBank/DDBJ whole genome shotgun (WGS) entry which is preliminary data.</text>
</comment>
<accession>A0ABQ7GBG3</accession>
<protein>
    <submittedName>
        <fullName evidence="2">Uncharacterized protein</fullName>
    </submittedName>
</protein>
<feature type="compositionally biased region" description="Gly residues" evidence="1">
    <location>
        <begin position="247"/>
        <end position="257"/>
    </location>
</feature>
<sequence>MCRYWYTRGKSGPAVSVEEERRAVKQKEEELMLEALGLKPKSLPTDHKPMDQKELDAIIKNNAPEKEEGAEQAAIKGLGFAPGAGVGGGVAVHAKLEGVGVGPGEGAAARAVPAGPSGHIANTTSRHLAKRETKRAKKARRREAKGQKRGREGAEEDNWPNSKREGHSRRSCSRDSGSSSSSGGSEGSSSSSGGEDGGRGRASLSPPPPTKASRAERARDGVVGDGRRRQDGGDERRRDMGYDLDRGGGYSSRGGQYGWEERSTGGGGGGYCKRQRHDSPAGDEEVSGREDTRPHRHMRRERSRSRERGREDSRAPHRSSRGESRDRRRR</sequence>
<feature type="compositionally biased region" description="Basic and acidic residues" evidence="1">
    <location>
        <begin position="213"/>
        <end position="246"/>
    </location>
</feature>
<dbReference type="InterPro" id="IPR039207">
    <property type="entry name" value="MMTAG2-like"/>
</dbReference>
<evidence type="ECO:0000256" key="1">
    <source>
        <dbReference type="SAM" id="MobiDB-lite"/>
    </source>
</evidence>
<proteinExistence type="predicted"/>
<feature type="region of interest" description="Disordered" evidence="1">
    <location>
        <begin position="100"/>
        <end position="330"/>
    </location>
</feature>
<dbReference type="EMBL" id="MU069908">
    <property type="protein sequence ID" value="KAF5831949.1"/>
    <property type="molecule type" value="Genomic_DNA"/>
</dbReference>
<feature type="compositionally biased region" description="Low complexity" evidence="1">
    <location>
        <begin position="106"/>
        <end position="118"/>
    </location>
</feature>
<gene>
    <name evidence="2" type="ORF">DUNSADRAFT_12344</name>
</gene>
<name>A0ABQ7GBG3_DUNSA</name>
<feature type="compositionally biased region" description="Basic and acidic residues" evidence="1">
    <location>
        <begin position="304"/>
        <end position="330"/>
    </location>
</feature>
<feature type="compositionally biased region" description="Basic and acidic residues" evidence="1">
    <location>
        <begin position="144"/>
        <end position="153"/>
    </location>
</feature>
<dbReference type="PANTHER" id="PTHR14580:SF0">
    <property type="entry name" value="MULTIPLE MYELOMA TUMOR-ASSOCIATED PROTEIN 2"/>
    <property type="match status" value="1"/>
</dbReference>
<feature type="compositionally biased region" description="Basic residues" evidence="1">
    <location>
        <begin position="294"/>
        <end position="303"/>
    </location>
</feature>
<dbReference type="Proteomes" id="UP000815325">
    <property type="component" value="Unassembled WGS sequence"/>
</dbReference>
<feature type="compositionally biased region" description="Basic residues" evidence="1">
    <location>
        <begin position="127"/>
        <end position="143"/>
    </location>
</feature>
<evidence type="ECO:0000313" key="3">
    <source>
        <dbReference type="Proteomes" id="UP000815325"/>
    </source>
</evidence>
<dbReference type="PANTHER" id="PTHR14580">
    <property type="entry name" value="MULTIPLE MYELOMA TUMOR-ASSOCIATED PROTEIN 2 FAMILY MEMBER"/>
    <property type="match status" value="1"/>
</dbReference>
<evidence type="ECO:0000313" key="2">
    <source>
        <dbReference type="EMBL" id="KAF5831949.1"/>
    </source>
</evidence>
<feature type="compositionally biased region" description="Low complexity" evidence="1">
    <location>
        <begin position="174"/>
        <end position="193"/>
    </location>
</feature>
<organism evidence="2 3">
    <name type="scientific">Dunaliella salina</name>
    <name type="common">Green alga</name>
    <name type="synonym">Protococcus salinus</name>
    <dbReference type="NCBI Taxonomy" id="3046"/>
    <lineage>
        <taxon>Eukaryota</taxon>
        <taxon>Viridiplantae</taxon>
        <taxon>Chlorophyta</taxon>
        <taxon>core chlorophytes</taxon>
        <taxon>Chlorophyceae</taxon>
        <taxon>CS clade</taxon>
        <taxon>Chlamydomonadales</taxon>
        <taxon>Dunaliellaceae</taxon>
        <taxon>Dunaliella</taxon>
    </lineage>
</organism>
<reference evidence="2" key="1">
    <citation type="submission" date="2017-08" db="EMBL/GenBank/DDBJ databases">
        <authorList>
            <person name="Polle J.E."/>
            <person name="Barry K."/>
            <person name="Cushman J."/>
            <person name="Schmutz J."/>
            <person name="Tran D."/>
            <person name="Hathwaick L.T."/>
            <person name="Yim W.C."/>
            <person name="Jenkins J."/>
            <person name="Mckie-Krisberg Z.M."/>
            <person name="Prochnik S."/>
            <person name="Lindquist E."/>
            <person name="Dockter R.B."/>
            <person name="Adam C."/>
            <person name="Molina H."/>
            <person name="Bunkerborg J."/>
            <person name="Jin E."/>
            <person name="Buchheim M."/>
            <person name="Magnuson J."/>
        </authorList>
    </citation>
    <scope>NUCLEOTIDE SEQUENCE</scope>
    <source>
        <strain evidence="2">CCAP 19/18</strain>
    </source>
</reference>
<keyword evidence="3" id="KW-1185">Reference proteome</keyword>